<protein>
    <submittedName>
        <fullName evidence="2">Uncharacterized protein</fullName>
    </submittedName>
</protein>
<dbReference type="Proteomes" id="UP001442468">
    <property type="component" value="Unassembled WGS sequence"/>
</dbReference>
<dbReference type="RefSeq" id="WP_349763035.1">
    <property type="nucleotide sequence ID" value="NZ_JBEGCJ010000007.1"/>
</dbReference>
<evidence type="ECO:0000313" key="3">
    <source>
        <dbReference type="Proteomes" id="UP001442468"/>
    </source>
</evidence>
<accession>A0ABV1NK11</accession>
<evidence type="ECO:0000313" key="2">
    <source>
        <dbReference type="EMBL" id="MEQ6918750.1"/>
    </source>
</evidence>
<reference evidence="2 3" key="1">
    <citation type="submission" date="2024-05" db="EMBL/GenBank/DDBJ databases">
        <title>Halomonas sp. SSM6 16S ribosomal RNA gene Genome sequencing and assembly.</title>
        <authorList>
            <person name="Yook S."/>
        </authorList>
    </citation>
    <scope>NUCLEOTIDE SEQUENCE [LARGE SCALE GENOMIC DNA]</scope>
    <source>
        <strain evidence="2 3">SSM6</strain>
    </source>
</reference>
<sequence>MRIKASWKRFAIIIAIGTTLPYLMANFFPVTTSSSAQQPNQSSSSDSTAHLPSETWMSPDDRYGAVFPGEVEKLSGEGRDGEVTAYVSGEESDQGVIVYQITRYALSPQLEELGPRRALEAILKEKSRLVSPTELLEMEWQSFGTNNKRLSYRQAYDYQGSIVRERGFFLTHQGEVVEVKTQSTRPDSLQASQAIEYFLDSFVIVH</sequence>
<feature type="compositionally biased region" description="Low complexity" evidence="1">
    <location>
        <begin position="34"/>
        <end position="48"/>
    </location>
</feature>
<keyword evidence="3" id="KW-1185">Reference proteome</keyword>
<feature type="region of interest" description="Disordered" evidence="1">
    <location>
        <begin position="34"/>
        <end position="61"/>
    </location>
</feature>
<proteinExistence type="predicted"/>
<comment type="caution">
    <text evidence="2">The sequence shown here is derived from an EMBL/GenBank/DDBJ whole genome shotgun (WGS) entry which is preliminary data.</text>
</comment>
<evidence type="ECO:0000256" key="1">
    <source>
        <dbReference type="SAM" id="MobiDB-lite"/>
    </source>
</evidence>
<dbReference type="EMBL" id="JBEGCJ010000007">
    <property type="protein sequence ID" value="MEQ6918750.1"/>
    <property type="molecule type" value="Genomic_DNA"/>
</dbReference>
<organism evidence="2 3">
    <name type="scientific">Halomonas aquatica</name>
    <dbReference type="NCBI Taxonomy" id="3151123"/>
    <lineage>
        <taxon>Bacteria</taxon>
        <taxon>Pseudomonadati</taxon>
        <taxon>Pseudomonadota</taxon>
        <taxon>Gammaproteobacteria</taxon>
        <taxon>Oceanospirillales</taxon>
        <taxon>Halomonadaceae</taxon>
        <taxon>Halomonas</taxon>
    </lineage>
</organism>
<name>A0ABV1NK11_9GAMM</name>
<gene>
    <name evidence="2" type="ORF">ABE960_14620</name>
</gene>